<evidence type="ECO:0000313" key="2">
    <source>
        <dbReference type="EMBL" id="OGK73665.1"/>
    </source>
</evidence>
<feature type="transmembrane region" description="Helical" evidence="1">
    <location>
        <begin position="291"/>
        <end position="307"/>
    </location>
</feature>
<sequence length="429" mass="50152">MIGRYGTMLIVLFFATVPNLGFFTPISFALITFLFIISIFGTGLPSSKVHSIAETCFVLLFYACIYYGGLYQNSLSTLIGSITLSFIVVLLVLSYFFIKNKIDLLFIILLFYIALSFWTLIGSPKPLVDTFDVFREVAGKIISGVNPYSADFSRTYAGIDNHFHYLPFSFVFTTPFMLIFGDPRIAIIFANIVSVLCLRKIFMDRFEKKDLNLLLATFLFLPRSFYILEHMYLDPIIFMFFLLFYFSMLKKKRRFAMMSLGLFFSFKQNLLILFPLFLLNSLVRQYLKKEILFFLMPFALIILFIILNPPSFLMLTFLSMFGAVFYPGAPKSTPTHIALSFQVFIRYVFPNIKTAYLYVISILLLTVVYLRVFAQKKYRFIERFALILFAFGYFMHLSFFNQYYFLALFYFFNFMFEQSSGQKKDQSFI</sequence>
<feature type="transmembrane region" description="Helical" evidence="1">
    <location>
        <begin position="210"/>
        <end position="226"/>
    </location>
</feature>
<feature type="transmembrane region" description="Helical" evidence="1">
    <location>
        <begin position="386"/>
        <end position="412"/>
    </location>
</feature>
<feature type="transmembrane region" description="Helical" evidence="1">
    <location>
        <begin position="75"/>
        <end position="97"/>
    </location>
</feature>
<keyword evidence="1" id="KW-1133">Transmembrane helix</keyword>
<feature type="transmembrane region" description="Helical" evidence="1">
    <location>
        <begin position="52"/>
        <end position="69"/>
    </location>
</feature>
<accession>A0A1F7L0K8</accession>
<protein>
    <recommendedName>
        <fullName evidence="4">Glycosyltransferase RgtA/B/C/D-like domain-containing protein</fullName>
    </recommendedName>
</protein>
<dbReference type="EMBL" id="MGBR01000001">
    <property type="protein sequence ID" value="OGK73665.1"/>
    <property type="molecule type" value="Genomic_DNA"/>
</dbReference>
<comment type="caution">
    <text evidence="2">The sequence shown here is derived from an EMBL/GenBank/DDBJ whole genome shotgun (WGS) entry which is preliminary data.</text>
</comment>
<feature type="transmembrane region" description="Helical" evidence="1">
    <location>
        <begin position="104"/>
        <end position="121"/>
    </location>
</feature>
<organism evidence="2 3">
    <name type="scientific">Candidatus Roizmanbacteria bacterium RIFOXYD1_FULL_38_12</name>
    <dbReference type="NCBI Taxonomy" id="1802093"/>
    <lineage>
        <taxon>Bacteria</taxon>
        <taxon>Candidatus Roizmaniibacteriota</taxon>
    </lineage>
</organism>
<feature type="transmembrane region" description="Helical" evidence="1">
    <location>
        <begin position="176"/>
        <end position="198"/>
    </location>
</feature>
<name>A0A1F7L0K8_9BACT</name>
<keyword evidence="1" id="KW-0812">Transmembrane</keyword>
<proteinExistence type="predicted"/>
<evidence type="ECO:0000313" key="3">
    <source>
        <dbReference type="Proteomes" id="UP000177050"/>
    </source>
</evidence>
<dbReference type="Proteomes" id="UP000177050">
    <property type="component" value="Unassembled WGS sequence"/>
</dbReference>
<reference evidence="2 3" key="1">
    <citation type="journal article" date="2016" name="Nat. Commun.">
        <title>Thousands of microbial genomes shed light on interconnected biogeochemical processes in an aquifer system.</title>
        <authorList>
            <person name="Anantharaman K."/>
            <person name="Brown C.T."/>
            <person name="Hug L.A."/>
            <person name="Sharon I."/>
            <person name="Castelle C.J."/>
            <person name="Probst A.J."/>
            <person name="Thomas B.C."/>
            <person name="Singh A."/>
            <person name="Wilkins M.J."/>
            <person name="Karaoz U."/>
            <person name="Brodie E.L."/>
            <person name="Williams K.H."/>
            <person name="Hubbard S.S."/>
            <person name="Banfield J.F."/>
        </authorList>
    </citation>
    <scope>NUCLEOTIDE SEQUENCE [LARGE SCALE GENOMIC DNA]</scope>
</reference>
<evidence type="ECO:0008006" key="4">
    <source>
        <dbReference type="Google" id="ProtNLM"/>
    </source>
</evidence>
<evidence type="ECO:0000256" key="1">
    <source>
        <dbReference type="SAM" id="Phobius"/>
    </source>
</evidence>
<dbReference type="AlphaFoldDB" id="A0A1F7L0K8"/>
<feature type="transmembrane region" description="Helical" evidence="1">
    <location>
        <begin position="232"/>
        <end position="248"/>
    </location>
</feature>
<keyword evidence="1" id="KW-0472">Membrane</keyword>
<feature type="transmembrane region" description="Helical" evidence="1">
    <location>
        <begin position="355"/>
        <end position="374"/>
    </location>
</feature>
<gene>
    <name evidence="2" type="ORF">A3K52_02670</name>
</gene>
<feature type="transmembrane region" description="Helical" evidence="1">
    <location>
        <begin position="20"/>
        <end position="40"/>
    </location>
</feature>